<evidence type="ECO:0000256" key="1">
    <source>
        <dbReference type="SAM" id="Phobius"/>
    </source>
</evidence>
<comment type="caution">
    <text evidence="3">The sequence shown here is derived from an EMBL/GenBank/DDBJ whole genome shotgun (WGS) entry which is preliminary data.</text>
</comment>
<organism evidence="3 4">
    <name type="scientific">Stutzerimonas degradans</name>
    <dbReference type="NCBI Taxonomy" id="2968968"/>
    <lineage>
        <taxon>Bacteria</taxon>
        <taxon>Pseudomonadati</taxon>
        <taxon>Pseudomonadota</taxon>
        <taxon>Gammaproteobacteria</taxon>
        <taxon>Pseudomonadales</taxon>
        <taxon>Pseudomonadaceae</taxon>
        <taxon>Stutzerimonas</taxon>
    </lineage>
</organism>
<keyword evidence="4" id="KW-1185">Reference proteome</keyword>
<evidence type="ECO:0000259" key="2">
    <source>
        <dbReference type="SMART" id="SM01080"/>
    </source>
</evidence>
<dbReference type="EMBL" id="POUK01000004">
    <property type="protein sequence ID" value="PNF76147.1"/>
    <property type="molecule type" value="Genomic_DNA"/>
</dbReference>
<feature type="transmembrane region" description="Helical" evidence="1">
    <location>
        <begin position="463"/>
        <end position="484"/>
    </location>
</feature>
<name>A0A8E2QCQ6_9GAMM</name>
<dbReference type="SMART" id="SM01080">
    <property type="entry name" value="CHASE2"/>
    <property type="match status" value="1"/>
</dbReference>
<protein>
    <recommendedName>
        <fullName evidence="2">CHASE2 domain-containing protein</fullName>
    </recommendedName>
</protein>
<keyword evidence="1" id="KW-1133">Transmembrane helix</keyword>
<dbReference type="Proteomes" id="UP000235881">
    <property type="component" value="Unassembled WGS sequence"/>
</dbReference>
<keyword evidence="1" id="KW-0472">Membrane</keyword>
<feature type="transmembrane region" description="Helical" evidence="1">
    <location>
        <begin position="438"/>
        <end position="456"/>
    </location>
</feature>
<dbReference type="AlphaFoldDB" id="A0A8E2QCQ6"/>
<reference evidence="3 4" key="1">
    <citation type="submission" date="2018-01" db="EMBL/GenBank/DDBJ databases">
        <title>Denitrification phenotypes of diverse strains of Pseudomonas stutzeri.</title>
        <authorList>
            <person name="Milligan D.A."/>
            <person name="Bergaust L."/>
            <person name="Bakken L.R."/>
            <person name="Frostegard A."/>
        </authorList>
    </citation>
    <scope>NUCLEOTIDE SEQUENCE [LARGE SCALE GENOMIC DNA]</scope>
    <source>
        <strain evidence="3 4">DSM 50238</strain>
    </source>
</reference>
<gene>
    <name evidence="3" type="ORF">CXK95_12105</name>
</gene>
<sequence length="522" mass="56964">MPNSDKQEQGPGVVPGQMKGIEDYVGLLVKFIARCKRPRQLLRSAIESLRQRSRALASYIASFRDPRLKTVPRHMVARSTFSRMTVIFLAMIVPAWLLEVVDPFGLSGVVDGHSQKIVQQVAAPFYPAAGQPRVAVVLIDESALASRGESWPPRYLYYEEVVRRVAKQRPAAIFLDVLLEDHRTYDTSLSLAQKALAETLDETGVPLYLAVLDDGRRNLFASVPGTQLAMAGWSGYGADYPLMVDRAHWFGTTPSGAVGQCSSEGLPTAAFALYRHLCKSGAQEGCPSGPVYGEQGAFCAPLVVQWGYNTAPEIRSRDLLSKSQCAAAETSSTSRLVDSARILWSSLLASFDQDAEALSRQTCPYTVTIREEDLGTPRARDVLKDRVVLIGTSLAGIHDLVASPVHGALPGVYLHAMALDNLLLWDDQYFARAEGTSVLLVLGLLLAWVSAALIQANPARLDFLLHAFAAALVLGVSAFSYLVLHRPPLDWLGLLLIFELARRILKASDTGRVPTNTLRKIA</sequence>
<evidence type="ECO:0000313" key="3">
    <source>
        <dbReference type="EMBL" id="PNF76147.1"/>
    </source>
</evidence>
<accession>A0A8E2QCQ6</accession>
<feature type="domain" description="CHASE2" evidence="2">
    <location>
        <begin position="118"/>
        <end position="453"/>
    </location>
</feature>
<evidence type="ECO:0000313" key="4">
    <source>
        <dbReference type="Proteomes" id="UP000235881"/>
    </source>
</evidence>
<keyword evidence="1" id="KW-0812">Transmembrane</keyword>
<dbReference type="InterPro" id="IPR007890">
    <property type="entry name" value="CHASE2"/>
</dbReference>
<proteinExistence type="predicted"/>
<dbReference type="Pfam" id="PF05226">
    <property type="entry name" value="CHASE2"/>
    <property type="match status" value="1"/>
</dbReference>